<comment type="caution">
    <text evidence="1">The sequence shown here is derived from an EMBL/GenBank/DDBJ whole genome shotgun (WGS) entry which is preliminary data.</text>
</comment>
<protein>
    <submittedName>
        <fullName evidence="1">Uncharacterized protein</fullName>
    </submittedName>
</protein>
<name>A0ABD1UVZ9_9LAMI</name>
<evidence type="ECO:0000313" key="2">
    <source>
        <dbReference type="Proteomes" id="UP001604277"/>
    </source>
</evidence>
<dbReference type="AlphaFoldDB" id="A0ABD1UVZ9"/>
<dbReference type="Proteomes" id="UP001604277">
    <property type="component" value="Unassembled WGS sequence"/>
</dbReference>
<gene>
    <name evidence="1" type="ORF">Fot_21748</name>
</gene>
<organism evidence="1 2">
    <name type="scientific">Forsythia ovata</name>
    <dbReference type="NCBI Taxonomy" id="205694"/>
    <lineage>
        <taxon>Eukaryota</taxon>
        <taxon>Viridiplantae</taxon>
        <taxon>Streptophyta</taxon>
        <taxon>Embryophyta</taxon>
        <taxon>Tracheophyta</taxon>
        <taxon>Spermatophyta</taxon>
        <taxon>Magnoliopsida</taxon>
        <taxon>eudicotyledons</taxon>
        <taxon>Gunneridae</taxon>
        <taxon>Pentapetalae</taxon>
        <taxon>asterids</taxon>
        <taxon>lamiids</taxon>
        <taxon>Lamiales</taxon>
        <taxon>Oleaceae</taxon>
        <taxon>Forsythieae</taxon>
        <taxon>Forsythia</taxon>
    </lineage>
</organism>
<proteinExistence type="predicted"/>
<sequence length="127" mass="14166">MNDDLSKRLLNGNSRVRDVPLHPYGGSGLQRWEIGEITSQILIVSKSTFTRRLEDRFILRWSVDSDGFVENKTIKLGPIIPSNDIALADRKKSASSDCKKSALANCIANLPQQIASNLMYNLVHQIA</sequence>
<dbReference type="EMBL" id="JBFOLJ010000006">
    <property type="protein sequence ID" value="KAL2529147.1"/>
    <property type="molecule type" value="Genomic_DNA"/>
</dbReference>
<evidence type="ECO:0000313" key="1">
    <source>
        <dbReference type="EMBL" id="KAL2529147.1"/>
    </source>
</evidence>
<keyword evidence="2" id="KW-1185">Reference proteome</keyword>
<reference evidence="2" key="1">
    <citation type="submission" date="2024-07" db="EMBL/GenBank/DDBJ databases">
        <title>Two chromosome-level genome assemblies of Korean endemic species Abeliophyllum distichum and Forsythia ovata (Oleaceae).</title>
        <authorList>
            <person name="Jang H."/>
        </authorList>
    </citation>
    <scope>NUCLEOTIDE SEQUENCE [LARGE SCALE GENOMIC DNA]</scope>
</reference>
<accession>A0ABD1UVZ9</accession>